<keyword evidence="8" id="KW-0833">Ubl conjugation pathway</keyword>
<evidence type="ECO:0000256" key="6">
    <source>
        <dbReference type="ARBA" id="ARBA00022723"/>
    </source>
</evidence>
<keyword evidence="5 14" id="KW-0812">Transmembrane</keyword>
<keyword evidence="10 14" id="KW-1133">Transmembrane helix</keyword>
<evidence type="ECO:0000256" key="4">
    <source>
        <dbReference type="ARBA" id="ARBA00022679"/>
    </source>
</evidence>
<sequence>MGGVVETRPKSDLDDPDDGAIARALGPHWRLKFTVLVAAALVATLLLIWLAKRGVSWYRSRKRAPQPQPQLPPPPPPPPPMCTVCLDDVEQGKECAVTLPCGHPYHRHCIARVVDNDPRCPVCRASVSPADIV</sequence>
<evidence type="ECO:0000256" key="2">
    <source>
        <dbReference type="ARBA" id="ARBA00004141"/>
    </source>
</evidence>
<evidence type="ECO:0000259" key="15">
    <source>
        <dbReference type="PROSITE" id="PS50089"/>
    </source>
</evidence>
<dbReference type="GO" id="GO:0061630">
    <property type="term" value="F:ubiquitin protein ligase activity"/>
    <property type="evidence" value="ECO:0007669"/>
    <property type="project" value="UniProtKB-EC"/>
</dbReference>
<dbReference type="AlphaFoldDB" id="A0ABC9DPH0"/>
<name>A0ABC9DPH0_9POAL</name>
<evidence type="ECO:0000256" key="11">
    <source>
        <dbReference type="ARBA" id="ARBA00023136"/>
    </source>
</evidence>
<evidence type="ECO:0000313" key="17">
    <source>
        <dbReference type="Proteomes" id="UP001497457"/>
    </source>
</evidence>
<evidence type="ECO:0000256" key="5">
    <source>
        <dbReference type="ARBA" id="ARBA00022692"/>
    </source>
</evidence>
<dbReference type="Proteomes" id="UP001497457">
    <property type="component" value="Chromosome 34rd"/>
</dbReference>
<dbReference type="InterPro" id="IPR001841">
    <property type="entry name" value="Znf_RING"/>
</dbReference>
<dbReference type="Pfam" id="PF13639">
    <property type="entry name" value="zf-RING_2"/>
    <property type="match status" value="1"/>
</dbReference>
<evidence type="ECO:0000256" key="14">
    <source>
        <dbReference type="SAM" id="Phobius"/>
    </source>
</evidence>
<proteinExistence type="predicted"/>
<dbReference type="SMART" id="SM00184">
    <property type="entry name" value="RING"/>
    <property type="match status" value="1"/>
</dbReference>
<evidence type="ECO:0000256" key="9">
    <source>
        <dbReference type="ARBA" id="ARBA00022833"/>
    </source>
</evidence>
<keyword evidence="7 12" id="KW-0863">Zinc-finger</keyword>
<evidence type="ECO:0000256" key="3">
    <source>
        <dbReference type="ARBA" id="ARBA00012483"/>
    </source>
</evidence>
<comment type="catalytic activity">
    <reaction evidence="1">
        <text>S-ubiquitinyl-[E2 ubiquitin-conjugating enzyme]-L-cysteine + [acceptor protein]-L-lysine = [E2 ubiquitin-conjugating enzyme]-L-cysteine + N(6)-ubiquitinyl-[acceptor protein]-L-lysine.</text>
        <dbReference type="EC" id="2.3.2.27"/>
    </reaction>
</comment>
<keyword evidence="4" id="KW-0808">Transferase</keyword>
<keyword evidence="17" id="KW-1185">Reference proteome</keyword>
<evidence type="ECO:0000256" key="1">
    <source>
        <dbReference type="ARBA" id="ARBA00000900"/>
    </source>
</evidence>
<evidence type="ECO:0000256" key="8">
    <source>
        <dbReference type="ARBA" id="ARBA00022786"/>
    </source>
</evidence>
<evidence type="ECO:0000313" key="16">
    <source>
        <dbReference type="EMBL" id="CAL5041737.1"/>
    </source>
</evidence>
<dbReference type="PANTHER" id="PTHR45977:SF4">
    <property type="entry name" value="RING-TYPE DOMAIN-CONTAINING PROTEIN"/>
    <property type="match status" value="1"/>
</dbReference>
<keyword evidence="11 14" id="KW-0472">Membrane</keyword>
<organism evidence="16 17">
    <name type="scientific">Urochloa decumbens</name>
    <dbReference type="NCBI Taxonomy" id="240449"/>
    <lineage>
        <taxon>Eukaryota</taxon>
        <taxon>Viridiplantae</taxon>
        <taxon>Streptophyta</taxon>
        <taxon>Embryophyta</taxon>
        <taxon>Tracheophyta</taxon>
        <taxon>Spermatophyta</taxon>
        <taxon>Magnoliopsida</taxon>
        <taxon>Liliopsida</taxon>
        <taxon>Poales</taxon>
        <taxon>Poaceae</taxon>
        <taxon>PACMAD clade</taxon>
        <taxon>Panicoideae</taxon>
        <taxon>Panicodae</taxon>
        <taxon>Paniceae</taxon>
        <taxon>Melinidinae</taxon>
        <taxon>Urochloa</taxon>
    </lineage>
</organism>
<comment type="subcellular location">
    <subcellularLocation>
        <location evidence="2">Membrane</location>
        <topology evidence="2">Multi-pass membrane protein</topology>
    </subcellularLocation>
</comment>
<dbReference type="SUPFAM" id="SSF57850">
    <property type="entry name" value="RING/U-box"/>
    <property type="match status" value="1"/>
</dbReference>
<dbReference type="InterPro" id="IPR013083">
    <property type="entry name" value="Znf_RING/FYVE/PHD"/>
</dbReference>
<evidence type="ECO:0000256" key="7">
    <source>
        <dbReference type="ARBA" id="ARBA00022771"/>
    </source>
</evidence>
<dbReference type="PANTHER" id="PTHR45977">
    <property type="entry name" value="TARGET OF ERK KINASE MPK-1"/>
    <property type="match status" value="1"/>
</dbReference>
<feature type="domain" description="RING-type" evidence="15">
    <location>
        <begin position="82"/>
        <end position="124"/>
    </location>
</feature>
<evidence type="ECO:0000256" key="10">
    <source>
        <dbReference type="ARBA" id="ARBA00022989"/>
    </source>
</evidence>
<feature type="transmembrane region" description="Helical" evidence="14">
    <location>
        <begin position="33"/>
        <end position="51"/>
    </location>
</feature>
<dbReference type="Gene3D" id="3.30.40.10">
    <property type="entry name" value="Zinc/RING finger domain, C3HC4 (zinc finger)"/>
    <property type="match status" value="1"/>
</dbReference>
<keyword evidence="6" id="KW-0479">Metal-binding</keyword>
<accession>A0ABC9DPH0</accession>
<dbReference type="EMBL" id="OZ075144">
    <property type="protein sequence ID" value="CAL5041737.1"/>
    <property type="molecule type" value="Genomic_DNA"/>
</dbReference>
<feature type="region of interest" description="Disordered" evidence="13">
    <location>
        <begin position="61"/>
        <end position="80"/>
    </location>
</feature>
<keyword evidence="9" id="KW-0862">Zinc</keyword>
<dbReference type="EC" id="2.3.2.27" evidence="3"/>
<evidence type="ECO:0000256" key="13">
    <source>
        <dbReference type="SAM" id="MobiDB-lite"/>
    </source>
</evidence>
<reference evidence="16" key="1">
    <citation type="submission" date="2024-10" db="EMBL/GenBank/DDBJ databases">
        <authorList>
            <person name="Ryan C."/>
        </authorList>
    </citation>
    <scope>NUCLEOTIDE SEQUENCE [LARGE SCALE GENOMIC DNA]</scope>
</reference>
<dbReference type="GO" id="GO:0016020">
    <property type="term" value="C:membrane"/>
    <property type="evidence" value="ECO:0007669"/>
    <property type="project" value="UniProtKB-SubCell"/>
</dbReference>
<feature type="compositionally biased region" description="Pro residues" evidence="13">
    <location>
        <begin position="66"/>
        <end position="80"/>
    </location>
</feature>
<protein>
    <recommendedName>
        <fullName evidence="3">RING-type E3 ubiquitin transferase</fullName>
        <ecNumber evidence="3">2.3.2.27</ecNumber>
    </recommendedName>
</protein>
<dbReference type="GO" id="GO:0008270">
    <property type="term" value="F:zinc ion binding"/>
    <property type="evidence" value="ECO:0007669"/>
    <property type="project" value="UniProtKB-KW"/>
</dbReference>
<evidence type="ECO:0000256" key="12">
    <source>
        <dbReference type="PROSITE-ProRule" id="PRU00175"/>
    </source>
</evidence>
<gene>
    <name evidence="16" type="ORF">URODEC1_LOCUS86816</name>
</gene>
<dbReference type="PROSITE" id="PS50089">
    <property type="entry name" value="ZF_RING_2"/>
    <property type="match status" value="1"/>
</dbReference>